<evidence type="ECO:0000313" key="5">
    <source>
        <dbReference type="EMBL" id="KAA0173444.1"/>
    </source>
</evidence>
<evidence type="ECO:0000313" key="8">
    <source>
        <dbReference type="Proteomes" id="UP000324907"/>
    </source>
</evidence>
<feature type="region of interest" description="Disordered" evidence="2">
    <location>
        <begin position="299"/>
        <end position="348"/>
    </location>
</feature>
<dbReference type="AlphaFoldDB" id="A0A5A8CDG4"/>
<evidence type="ECO:0000313" key="6">
    <source>
        <dbReference type="Proteomes" id="UP000322899"/>
    </source>
</evidence>
<gene>
    <name evidence="5" type="ORF">FNF27_05084</name>
    <name evidence="4" type="ORF">FNF28_04347</name>
    <name evidence="3" type="ORF">FNF29_04875</name>
</gene>
<keyword evidence="7" id="KW-1185">Reference proteome</keyword>
<evidence type="ECO:0000256" key="2">
    <source>
        <dbReference type="SAM" id="MobiDB-lite"/>
    </source>
</evidence>
<dbReference type="EMBL" id="VLTN01000030">
    <property type="protein sequence ID" value="KAA0150985.1"/>
    <property type="molecule type" value="Genomic_DNA"/>
</dbReference>
<keyword evidence="1" id="KW-0175">Coiled coil</keyword>
<accession>A0A5A8CDG4</accession>
<dbReference type="EMBL" id="VLTO01000033">
    <property type="protein sequence ID" value="KAA0173444.1"/>
    <property type="molecule type" value="Genomic_DNA"/>
</dbReference>
<feature type="compositionally biased region" description="Low complexity" evidence="2">
    <location>
        <begin position="262"/>
        <end position="274"/>
    </location>
</feature>
<evidence type="ECO:0000313" key="3">
    <source>
        <dbReference type="EMBL" id="KAA0150985.1"/>
    </source>
</evidence>
<proteinExistence type="predicted"/>
<dbReference type="Proteomes" id="UP000323011">
    <property type="component" value="Unassembled WGS sequence"/>
</dbReference>
<name>A0A5A8CDG4_CAFRO</name>
<organism evidence="3 7">
    <name type="scientific">Cafeteria roenbergensis</name>
    <name type="common">Marine flagellate</name>
    <dbReference type="NCBI Taxonomy" id="33653"/>
    <lineage>
        <taxon>Eukaryota</taxon>
        <taxon>Sar</taxon>
        <taxon>Stramenopiles</taxon>
        <taxon>Bigyra</taxon>
        <taxon>Opalozoa</taxon>
        <taxon>Bicosoecida</taxon>
        <taxon>Cafeteriaceae</taxon>
        <taxon>Cafeteria</taxon>
    </lineage>
</organism>
<feature type="region of interest" description="Disordered" evidence="2">
    <location>
        <begin position="261"/>
        <end position="280"/>
    </location>
</feature>
<feature type="coiled-coil region" evidence="1">
    <location>
        <begin position="46"/>
        <end position="145"/>
    </location>
</feature>
<dbReference type="Proteomes" id="UP000324907">
    <property type="component" value="Unassembled WGS sequence"/>
</dbReference>
<sequence length="348" mass="36758">MAAAAASGASVFGMLMAAKRELEESEGARFAKVYQARAYAEADEAARRAEETDRAYAARVAQAEEDEVLAAKLAEHLEQEAMRAKAAREADEAAGLALAERLSREEEESARALQEQAEADGALALKAQQAEADALRRRIEQVCRHWRHPRLQTRNVEAGVMVITTLPMLRGVRVSADRDGAELTVTAVPDFSSLLPDASALPKGMSPPPESVDVALDLKIVGKAGCSEEDIEVSYDKATGKCRVLVRGAYVSKETAAEDEAAAGAEAESEAATAAEDETDAEAKTGLFARIRRGLHRVFSSGGGESQRDGRSFGRALSSRSTNSGAPSGRKSAGTGPSASTGRRAVAL</sequence>
<evidence type="ECO:0000313" key="4">
    <source>
        <dbReference type="EMBL" id="KAA0163289.1"/>
    </source>
</evidence>
<dbReference type="Proteomes" id="UP000322899">
    <property type="component" value="Unassembled WGS sequence"/>
</dbReference>
<comment type="caution">
    <text evidence="3">The sequence shown here is derived from an EMBL/GenBank/DDBJ whole genome shotgun (WGS) entry which is preliminary data.</text>
</comment>
<evidence type="ECO:0000256" key="1">
    <source>
        <dbReference type="SAM" id="Coils"/>
    </source>
</evidence>
<protein>
    <submittedName>
        <fullName evidence="3">Uncharacterized protein</fullName>
    </submittedName>
</protein>
<reference evidence="6 7" key="1">
    <citation type="submission" date="2019-07" db="EMBL/GenBank/DDBJ databases">
        <title>Genomes of Cafeteria roenbergensis.</title>
        <authorList>
            <person name="Fischer M.G."/>
            <person name="Hackl T."/>
            <person name="Roman M."/>
        </authorList>
    </citation>
    <scope>NUCLEOTIDE SEQUENCE [LARGE SCALE GENOMIC DNA]</scope>
    <source>
        <strain evidence="3 7">BVI</strain>
        <strain evidence="5 6">E4-10P</strain>
        <strain evidence="4 8">RCC970-E3</strain>
    </source>
</reference>
<evidence type="ECO:0000313" key="7">
    <source>
        <dbReference type="Proteomes" id="UP000323011"/>
    </source>
</evidence>
<dbReference type="EMBL" id="VLTL01000069">
    <property type="protein sequence ID" value="KAA0163289.1"/>
    <property type="molecule type" value="Genomic_DNA"/>
</dbReference>